<evidence type="ECO:0000256" key="1">
    <source>
        <dbReference type="ARBA" id="ARBA00006594"/>
    </source>
</evidence>
<feature type="domain" description="DNA methylase adenine-specific" evidence="2">
    <location>
        <begin position="153"/>
        <end position="446"/>
    </location>
</feature>
<comment type="similarity">
    <text evidence="1">Belongs to the N(4)/N(6)-methyltransferase family.</text>
</comment>
<dbReference type="InterPro" id="IPR003356">
    <property type="entry name" value="DNA_methylase_A-5"/>
</dbReference>
<name>A0ABS6AQP7_9RHOB</name>
<evidence type="ECO:0000313" key="5">
    <source>
        <dbReference type="Proteomes" id="UP001166191"/>
    </source>
</evidence>
<feature type="domain" description="N6 adenine-specific DNA methyltransferase N-terminal" evidence="3">
    <location>
        <begin position="14"/>
        <end position="144"/>
    </location>
</feature>
<dbReference type="PANTHER" id="PTHR42998:SF1">
    <property type="entry name" value="TYPE I RESTRICTION ENZYME HINDI METHYLASE SUBUNIT"/>
    <property type="match status" value="1"/>
</dbReference>
<dbReference type="EMBL" id="JAHKNG010000047">
    <property type="protein sequence ID" value="MBU3031945.1"/>
    <property type="molecule type" value="Genomic_DNA"/>
</dbReference>
<dbReference type="InterPro" id="IPR052916">
    <property type="entry name" value="Type-I_RE_MTase_Subunit"/>
</dbReference>
<keyword evidence="5" id="KW-1185">Reference proteome</keyword>
<evidence type="ECO:0000259" key="3">
    <source>
        <dbReference type="Pfam" id="PF12161"/>
    </source>
</evidence>
<comment type="caution">
    <text evidence="4">The sequence shown here is derived from an EMBL/GenBank/DDBJ whole genome shotgun (WGS) entry which is preliminary data.</text>
</comment>
<dbReference type="RefSeq" id="WP_216034564.1">
    <property type="nucleotide sequence ID" value="NZ_JAHKNG010000047.1"/>
</dbReference>
<dbReference type="InterPro" id="IPR022749">
    <property type="entry name" value="D12N6_MeTrfase_N"/>
</dbReference>
<proteinExistence type="inferred from homology"/>
<evidence type="ECO:0000259" key="2">
    <source>
        <dbReference type="Pfam" id="PF02384"/>
    </source>
</evidence>
<dbReference type="PANTHER" id="PTHR42998">
    <property type="entry name" value="TYPE I RESTRICTION ENZYME HINDVIIP M PROTEIN-RELATED"/>
    <property type="match status" value="1"/>
</dbReference>
<dbReference type="Pfam" id="PF02384">
    <property type="entry name" value="N6_Mtase"/>
    <property type="match status" value="1"/>
</dbReference>
<dbReference type="Pfam" id="PF12161">
    <property type="entry name" value="HsdM_N"/>
    <property type="match status" value="1"/>
</dbReference>
<organism evidence="4 5">
    <name type="scientific">Paracoccus marinaquae</name>
    <dbReference type="NCBI Taxonomy" id="2841926"/>
    <lineage>
        <taxon>Bacteria</taxon>
        <taxon>Pseudomonadati</taxon>
        <taxon>Pseudomonadota</taxon>
        <taxon>Alphaproteobacteria</taxon>
        <taxon>Rhodobacterales</taxon>
        <taxon>Paracoccaceae</taxon>
        <taxon>Paracoccus</taxon>
    </lineage>
</organism>
<reference evidence="4" key="1">
    <citation type="submission" date="2021-06" db="EMBL/GenBank/DDBJ databases">
        <title>Paracoccus bacterium XHP0099 sp. nov., isolated from the surface waters of the Yellow Sea.</title>
        <authorList>
            <person name="Xue H."/>
            <person name="Zhang D."/>
        </authorList>
    </citation>
    <scope>NUCLEOTIDE SEQUENCE</scope>
    <source>
        <strain evidence="4">XHP0099</strain>
    </source>
</reference>
<gene>
    <name evidence="4" type="ORF">KNW02_17750</name>
</gene>
<dbReference type="Proteomes" id="UP001166191">
    <property type="component" value="Unassembled WGS sequence"/>
</dbReference>
<protein>
    <submittedName>
        <fullName evidence="4">Type I restriction-modification system subunit M</fullName>
    </submittedName>
</protein>
<sequence length="700" mass="77862">MIADHLTGIEQFGADLWKLADDLRANSGLASNEYFMPIMGLLFLRQATNRYYAALAAIEADKAAGKMPDRPLVDADFRRRRAMLLPEAARYDVILDMPKGGQLGAALTAAMEEVEKHFPPLAGQLPKDYERFDDDLLESMMRKFDTEALRNASGDVFGRIYEYFLAEFSKQGAHDNGEFFTPPSIVQTIVNVIEPDHGIVFDPACGSGGMFVQSSHFIEDAGQDTMKRVTFYGHEKNETTAKLAQINLAVHGLQGTIRAGNEAITYYKDPHELVGKCDFVMANPPFNVDEVDADKVKGDKRLPFGLPGVNKAKKVSNANYLWMSYFYSYLNDDGRAGVVMSSQASSAGRDEAIVRQKLVETGAVDVMIDIRGNFFYTRTVPCQLWFFDRAKERDPERADHVLMLDARNIYRKVSRAIYDFAPEQQKNIAAIVWLYRGEADRFLKLVESYLTQAIAEGQATAEPLADYDKALGKLIDLVHPFVTEKRDPDPLAETWGELTGARTTLAADIAGFDAEVTARAADWAGAARDNAGLHGARTGLHPMADRCRDMTKQIDLAAKLAGRVVDTAIKELDARDHALWPNAEVTRSRKALEGARAAAVEALRTARYFVKQADWLQERFPDAALRDVEGLVKRVSRAEIAAHDHSLTPGRYVGVAPEEVDEDFDFEEALRSIHIDLKGLNEEAVELAEHIARNFEELGA</sequence>
<accession>A0ABS6AQP7</accession>
<evidence type="ECO:0000313" key="4">
    <source>
        <dbReference type="EMBL" id="MBU3031945.1"/>
    </source>
</evidence>